<reference evidence="10" key="1">
    <citation type="submission" date="2021-01" db="EMBL/GenBank/DDBJ databases">
        <title>A chromosome-scale assembly of European eel, Anguilla anguilla.</title>
        <authorList>
            <person name="Henkel C."/>
            <person name="Jong-Raadsen S.A."/>
            <person name="Dufour S."/>
            <person name="Weltzien F.-A."/>
            <person name="Palstra A.P."/>
            <person name="Pelster B."/>
            <person name="Spaink H.P."/>
            <person name="Van Den Thillart G.E."/>
            <person name="Jansen H."/>
            <person name="Zahm M."/>
            <person name="Klopp C."/>
            <person name="Cedric C."/>
            <person name="Louis A."/>
            <person name="Berthelot C."/>
            <person name="Parey E."/>
            <person name="Roest Crollius H."/>
            <person name="Montfort J."/>
            <person name="Robinson-Rechavi M."/>
            <person name="Bucao C."/>
            <person name="Bouchez O."/>
            <person name="Gislard M."/>
            <person name="Lluch J."/>
            <person name="Milhes M."/>
            <person name="Lampietro C."/>
            <person name="Lopez Roques C."/>
            <person name="Donnadieu C."/>
            <person name="Braasch I."/>
            <person name="Desvignes T."/>
            <person name="Postlethwait J."/>
            <person name="Bobe J."/>
            <person name="Guiguen Y."/>
            <person name="Dirks R."/>
        </authorList>
    </citation>
    <scope>NUCLEOTIDE SEQUENCE</scope>
    <source>
        <strain evidence="10">Tag_6206</strain>
        <tissue evidence="10">Liver</tissue>
    </source>
</reference>
<keyword evidence="5" id="KW-0963">Cytoplasm</keyword>
<evidence type="ECO:0000256" key="7">
    <source>
        <dbReference type="ARBA" id="ARBA00023273"/>
    </source>
</evidence>
<keyword evidence="6" id="KW-0206">Cytoskeleton</keyword>
<dbReference type="GO" id="GO:0007051">
    <property type="term" value="P:spindle organization"/>
    <property type="evidence" value="ECO:0007669"/>
    <property type="project" value="InterPro"/>
</dbReference>
<evidence type="ECO:0000256" key="5">
    <source>
        <dbReference type="ARBA" id="ARBA00022490"/>
    </source>
</evidence>
<evidence type="ECO:0000313" key="10">
    <source>
        <dbReference type="EMBL" id="KAG5857393.1"/>
    </source>
</evidence>
<evidence type="ECO:0000256" key="2">
    <source>
        <dbReference type="ARBA" id="ARBA00004300"/>
    </source>
</evidence>
<dbReference type="PANTHER" id="PTHR16299">
    <property type="entry name" value="CENTROSOMAL PROTEIN KIZUNA"/>
    <property type="match status" value="1"/>
</dbReference>
<evidence type="ECO:0000256" key="1">
    <source>
        <dbReference type="ARBA" id="ARBA00004120"/>
    </source>
</evidence>
<name>A0A9D3N206_ANGAN</name>
<dbReference type="EMBL" id="JAFIRN010000001">
    <property type="protein sequence ID" value="KAG5857393.1"/>
    <property type="molecule type" value="Genomic_DNA"/>
</dbReference>
<gene>
    <name evidence="10" type="ORF">ANANG_G00018990</name>
</gene>
<dbReference type="AlphaFoldDB" id="A0A9D3N206"/>
<dbReference type="Proteomes" id="UP001044222">
    <property type="component" value="Unassembled WGS sequence"/>
</dbReference>
<proteinExistence type="inferred from homology"/>
<evidence type="ECO:0000256" key="6">
    <source>
        <dbReference type="ARBA" id="ARBA00023212"/>
    </source>
</evidence>
<dbReference type="GO" id="GO:0005813">
    <property type="term" value="C:centrosome"/>
    <property type="evidence" value="ECO:0007669"/>
    <property type="project" value="UniProtKB-SubCell"/>
</dbReference>
<evidence type="ECO:0000313" key="11">
    <source>
        <dbReference type="Proteomes" id="UP001044222"/>
    </source>
</evidence>
<protein>
    <recommendedName>
        <fullName evidence="4">Centrosomal protein kizuna</fullName>
    </recommendedName>
    <alternativeName>
        <fullName evidence="9">Polo-like kinase 1 substrate 1</fullName>
    </alternativeName>
</protein>
<evidence type="ECO:0000256" key="8">
    <source>
        <dbReference type="ARBA" id="ARBA00024919"/>
    </source>
</evidence>
<evidence type="ECO:0000256" key="4">
    <source>
        <dbReference type="ARBA" id="ARBA00013872"/>
    </source>
</evidence>
<comment type="caution">
    <text evidence="10">The sequence shown here is derived from an EMBL/GenBank/DDBJ whole genome shotgun (WGS) entry which is preliminary data.</text>
</comment>
<comment type="similarity">
    <text evidence="3">Belongs to the kizuna family.</text>
</comment>
<evidence type="ECO:0000256" key="9">
    <source>
        <dbReference type="ARBA" id="ARBA00031153"/>
    </source>
</evidence>
<evidence type="ECO:0000256" key="3">
    <source>
        <dbReference type="ARBA" id="ARBA00010767"/>
    </source>
</evidence>
<organism evidence="10 11">
    <name type="scientific">Anguilla anguilla</name>
    <name type="common">European freshwater eel</name>
    <name type="synonym">Muraena anguilla</name>
    <dbReference type="NCBI Taxonomy" id="7936"/>
    <lineage>
        <taxon>Eukaryota</taxon>
        <taxon>Metazoa</taxon>
        <taxon>Chordata</taxon>
        <taxon>Craniata</taxon>
        <taxon>Vertebrata</taxon>
        <taxon>Euteleostomi</taxon>
        <taxon>Actinopterygii</taxon>
        <taxon>Neopterygii</taxon>
        <taxon>Teleostei</taxon>
        <taxon>Anguilliformes</taxon>
        <taxon>Anguillidae</taxon>
        <taxon>Anguilla</taxon>
    </lineage>
</organism>
<dbReference type="InterPro" id="IPR026742">
    <property type="entry name" value="Centrosomal_kizuma"/>
</dbReference>
<comment type="function">
    <text evidence="8">Centrosomal protein required for establishing a robust mitotic centrosome architecture that can endure the forces that converge on the centrosomes during spindle formation. Required for stabilizing the expanded pericentriolar material around the centriole.</text>
</comment>
<accession>A0A9D3N206</accession>
<dbReference type="PANTHER" id="PTHR16299:SF2">
    <property type="entry name" value="CENTROSOMAL PROTEIN KIZUNA"/>
    <property type="match status" value="1"/>
</dbReference>
<comment type="subcellular location">
    <subcellularLocation>
        <location evidence="1">Cytoplasm</location>
        <location evidence="1">Cytoskeleton</location>
        <location evidence="1">Cilium basal body</location>
    </subcellularLocation>
    <subcellularLocation>
        <location evidence="2">Cytoplasm</location>
        <location evidence="2">Cytoskeleton</location>
        <location evidence="2">Microtubule organizing center</location>
        <location evidence="2">Centrosome</location>
    </subcellularLocation>
</comment>
<keyword evidence="7" id="KW-0966">Cell projection</keyword>
<keyword evidence="11" id="KW-1185">Reference proteome</keyword>
<sequence>MAFCDKEYFEKIGELQQNMHKSEKRRFQLERELLAICTSGKQGSEMKNTKLRCYLKQICERENRAKARNLELLRNMEIIEFNMKALCSNHSALRQKKPPRESPCSKINFLSSGCCHASCSVTFCKKYGDPAMNAVFMGEGVCAVQLRNEF</sequence>